<dbReference type="PANTHER" id="PTHR30580">
    <property type="entry name" value="PRIMOSOMAL PROTEIN N"/>
    <property type="match status" value="1"/>
</dbReference>
<dbReference type="Proteomes" id="UP000199139">
    <property type="component" value="Unassembled WGS sequence"/>
</dbReference>
<feature type="domain" description="Helicase ATP-binding" evidence="4">
    <location>
        <begin position="204"/>
        <end position="356"/>
    </location>
</feature>
<dbReference type="InterPro" id="IPR027417">
    <property type="entry name" value="P-loop_NTPase"/>
</dbReference>
<evidence type="ECO:0000259" key="4">
    <source>
        <dbReference type="PROSITE" id="PS51192"/>
    </source>
</evidence>
<dbReference type="GO" id="GO:0005524">
    <property type="term" value="F:ATP binding"/>
    <property type="evidence" value="ECO:0007669"/>
    <property type="project" value="UniProtKB-KW"/>
</dbReference>
<dbReference type="Proteomes" id="UP000321773">
    <property type="component" value="Unassembled WGS sequence"/>
</dbReference>
<dbReference type="InterPro" id="IPR001650">
    <property type="entry name" value="Helicase_C-like"/>
</dbReference>
<organism evidence="7 8">
    <name type="scientific">Halolactibacillus miurensis</name>
    <dbReference type="NCBI Taxonomy" id="306541"/>
    <lineage>
        <taxon>Bacteria</taxon>
        <taxon>Bacillati</taxon>
        <taxon>Bacillota</taxon>
        <taxon>Bacilli</taxon>
        <taxon>Bacillales</taxon>
        <taxon>Bacillaceae</taxon>
        <taxon>Halolactibacillus</taxon>
    </lineage>
</organism>
<keyword evidence="6" id="KW-0347">Helicase</keyword>
<feature type="domain" description="Helicase C-terminal" evidence="5">
    <location>
        <begin position="379"/>
        <end position="523"/>
    </location>
</feature>
<dbReference type="EMBL" id="FPAI01000016">
    <property type="protein sequence ID" value="SFS90069.1"/>
    <property type="molecule type" value="Genomic_DNA"/>
</dbReference>
<proteinExistence type="predicted"/>
<dbReference type="GO" id="GO:0006302">
    <property type="term" value="P:double-strand break repair"/>
    <property type="evidence" value="ECO:0007669"/>
    <property type="project" value="TreeGrafter"/>
</dbReference>
<reference evidence="6 9" key="2">
    <citation type="submission" date="2019-07" db="EMBL/GenBank/DDBJ databases">
        <title>Whole genome shotgun sequence of Halolactibacillus miurensis NBRC 100873.</title>
        <authorList>
            <person name="Hosoyama A."/>
            <person name="Uohara A."/>
            <person name="Ohji S."/>
            <person name="Ichikawa N."/>
        </authorList>
    </citation>
    <scope>NUCLEOTIDE SEQUENCE [LARGE SCALE GENOMIC DNA]</scope>
    <source>
        <strain evidence="6 9">NBRC 100873</strain>
    </source>
</reference>
<dbReference type="GO" id="GO:0043138">
    <property type="term" value="F:3'-5' DNA helicase activity"/>
    <property type="evidence" value="ECO:0007669"/>
    <property type="project" value="TreeGrafter"/>
</dbReference>
<dbReference type="Pfam" id="PF04851">
    <property type="entry name" value="ResIII"/>
    <property type="match status" value="1"/>
</dbReference>
<evidence type="ECO:0000313" key="8">
    <source>
        <dbReference type="Proteomes" id="UP000199139"/>
    </source>
</evidence>
<dbReference type="GO" id="GO:0006270">
    <property type="term" value="P:DNA replication initiation"/>
    <property type="evidence" value="ECO:0007669"/>
    <property type="project" value="TreeGrafter"/>
</dbReference>
<evidence type="ECO:0000256" key="2">
    <source>
        <dbReference type="ARBA" id="ARBA00022840"/>
    </source>
</evidence>
<evidence type="ECO:0000256" key="3">
    <source>
        <dbReference type="ARBA" id="ARBA00023125"/>
    </source>
</evidence>
<name>A0A1I6TLI5_9BACI</name>
<reference evidence="7 8" key="1">
    <citation type="submission" date="2016-10" db="EMBL/GenBank/DDBJ databases">
        <authorList>
            <person name="de Groot N.N."/>
        </authorList>
    </citation>
    <scope>NUCLEOTIDE SEQUENCE [LARGE SCALE GENOMIC DNA]</scope>
    <source>
        <strain evidence="7 8">DSM 17074</strain>
    </source>
</reference>
<dbReference type="GO" id="GO:0016787">
    <property type="term" value="F:hydrolase activity"/>
    <property type="evidence" value="ECO:0007669"/>
    <property type="project" value="InterPro"/>
</dbReference>
<dbReference type="Pfam" id="PF00271">
    <property type="entry name" value="Helicase_C"/>
    <property type="match status" value="1"/>
</dbReference>
<keyword evidence="6" id="KW-0378">Hydrolase</keyword>
<keyword evidence="2" id="KW-0067">ATP-binding</keyword>
<dbReference type="OrthoDB" id="2077914at2"/>
<dbReference type="Gene3D" id="3.40.50.300">
    <property type="entry name" value="P-loop containing nucleotide triphosphate hydrolases"/>
    <property type="match status" value="2"/>
</dbReference>
<keyword evidence="9" id="KW-1185">Reference proteome</keyword>
<dbReference type="AlphaFoldDB" id="A0A1I6TLI5"/>
<sequence length="523" mass="59771">MLKKLDQSIRTLNQQIDRNIMRGHASMKSRSQQMIQLFKHHQPVLTSIRENDRRNNRPSHQSSDILLNKEPVVHEEVTQDDTYLLLDGLLVTKDRLSSLKVKGDQWNVAVNVDTFPAITQKYVFKRCERCLNEDSTLFLFFPCGKCHKTDWYCLNCLTYGRITTCQTLYHLRVPARKIKSLETGFQFTSTLTPHQQQASDRLAKAIKTGERHLLIHAVCGAGKTEMLFHGINDALKSGKRVAVATPRQDVIKELLPRFQAVFTSVQIVCQYGGSDDNSKQAWLTLCTTHQLIRYKAAFDVLIIDEVDAFPYHHDQSLIKQSKRALKGTGTFIYLSATPRQALVKKRYPTCFVPVRYHGHPLPVPEAYFTRFKNTPLPRNIKEAIIHQRENNRQLLLFVATIKQANTLLPYLQTTFKNLTIEAVHASSDERKQHIDQFRLTTIDVLVTTTILERGVTFPSVDVFVLQADHDVFDEAALVQIAGRAGRSKNDPTGSVHFYFETYTKAIRKAIKAIKQMNALGEKL</sequence>
<evidence type="ECO:0000313" key="6">
    <source>
        <dbReference type="EMBL" id="GEM04740.1"/>
    </source>
</evidence>
<dbReference type="RefSeq" id="WP_062321978.1">
    <property type="nucleotide sequence ID" value="NZ_BJWJ01000016.1"/>
</dbReference>
<evidence type="ECO:0000256" key="1">
    <source>
        <dbReference type="ARBA" id="ARBA00022741"/>
    </source>
</evidence>
<dbReference type="PROSITE" id="PS51192">
    <property type="entry name" value="HELICASE_ATP_BIND_1"/>
    <property type="match status" value="1"/>
</dbReference>
<gene>
    <name evidence="6" type="ORF">HMI01_17280</name>
    <name evidence="7" type="ORF">SAMN05421668_11621</name>
</gene>
<evidence type="ECO:0000313" key="9">
    <source>
        <dbReference type="Proteomes" id="UP000321773"/>
    </source>
</evidence>
<dbReference type="InterPro" id="IPR006935">
    <property type="entry name" value="Helicase/UvrB_N"/>
</dbReference>
<dbReference type="InterPro" id="IPR014001">
    <property type="entry name" value="Helicase_ATP-bd"/>
</dbReference>
<accession>A0A1I6TLI5</accession>
<dbReference type="GO" id="GO:0003677">
    <property type="term" value="F:DNA binding"/>
    <property type="evidence" value="ECO:0007669"/>
    <property type="project" value="UniProtKB-KW"/>
</dbReference>
<protein>
    <submittedName>
        <fullName evidence="7">Competence protein ComFA</fullName>
    </submittedName>
    <submittedName>
        <fullName evidence="6">DNA/RNA helicase</fullName>
    </submittedName>
</protein>
<dbReference type="STRING" id="306541.SAMN05421668_11621"/>
<dbReference type="SUPFAM" id="SSF52540">
    <property type="entry name" value="P-loop containing nucleoside triphosphate hydrolases"/>
    <property type="match status" value="1"/>
</dbReference>
<dbReference type="SMART" id="SM00487">
    <property type="entry name" value="DEXDc"/>
    <property type="match status" value="1"/>
</dbReference>
<dbReference type="PROSITE" id="PS51194">
    <property type="entry name" value="HELICASE_CTER"/>
    <property type="match status" value="1"/>
</dbReference>
<evidence type="ECO:0000259" key="5">
    <source>
        <dbReference type="PROSITE" id="PS51194"/>
    </source>
</evidence>
<keyword evidence="3" id="KW-0238">DNA-binding</keyword>
<dbReference type="EMBL" id="BJWJ01000016">
    <property type="protein sequence ID" value="GEM04740.1"/>
    <property type="molecule type" value="Genomic_DNA"/>
</dbReference>
<keyword evidence="1" id="KW-0547">Nucleotide-binding</keyword>
<evidence type="ECO:0000313" key="7">
    <source>
        <dbReference type="EMBL" id="SFS90069.1"/>
    </source>
</evidence>
<dbReference type="GO" id="GO:0006310">
    <property type="term" value="P:DNA recombination"/>
    <property type="evidence" value="ECO:0007669"/>
    <property type="project" value="TreeGrafter"/>
</dbReference>
<dbReference type="SMART" id="SM00490">
    <property type="entry name" value="HELICc"/>
    <property type="match status" value="1"/>
</dbReference>
<dbReference type="PANTHER" id="PTHR30580:SF1">
    <property type="entry name" value="COMF OPERON PROTEIN 1"/>
    <property type="match status" value="1"/>
</dbReference>